<comment type="caution">
    <text evidence="4">The sequence shown here is derived from an EMBL/GenBank/DDBJ whole genome shotgun (WGS) entry which is preliminary data.</text>
</comment>
<dbReference type="InterPro" id="IPR020012">
    <property type="entry name" value="LysM_FimV"/>
</dbReference>
<reference evidence="5" key="1">
    <citation type="journal article" date="2019" name="Genome Announc.">
        <title>Draft Genome Sequence of Pseudoalteromonas piscicida Strain 36Y ROTHPW, an Hypersaline Seawater Isolate from the South Coast of Sonora, Mexico.</title>
        <authorList>
            <person name="Sanchez-Diaz R."/>
            <person name="Molina-Garza Z.J."/>
            <person name="Cruz-Suarez L.E."/>
            <person name="Selvin J."/>
            <person name="Kiran G.S."/>
            <person name="Ibarra-Gamez J.C."/>
            <person name="Gomez-Gil B."/>
            <person name="Galaviz-Silva L."/>
        </authorList>
    </citation>
    <scope>NUCLEOTIDE SEQUENCE [LARGE SCALE GENOMIC DNA]</scope>
    <source>
        <strain evidence="5">36Y_RITHPW</strain>
    </source>
</reference>
<feature type="non-terminal residue" evidence="4">
    <location>
        <position position="553"/>
    </location>
</feature>
<dbReference type="Proteomes" id="UP000228621">
    <property type="component" value="Unassembled WGS sequence"/>
</dbReference>
<organism evidence="4 5">
    <name type="scientific">Pseudoalteromonas piscicida</name>
    <dbReference type="NCBI Taxonomy" id="43662"/>
    <lineage>
        <taxon>Bacteria</taxon>
        <taxon>Pseudomonadati</taxon>
        <taxon>Pseudomonadota</taxon>
        <taxon>Gammaproteobacteria</taxon>
        <taxon>Alteromonadales</taxon>
        <taxon>Pseudoalteromonadaceae</taxon>
        <taxon>Pseudoalteromonas</taxon>
    </lineage>
</organism>
<proteinExistence type="predicted"/>
<keyword evidence="5" id="KW-1185">Reference proteome</keyword>
<evidence type="ECO:0000313" key="4">
    <source>
        <dbReference type="EMBL" id="PCK33201.1"/>
    </source>
</evidence>
<dbReference type="AlphaFoldDB" id="A0A2A5JV80"/>
<keyword evidence="1" id="KW-0175">Coiled coil</keyword>
<feature type="region of interest" description="Disordered" evidence="2">
    <location>
        <begin position="471"/>
        <end position="553"/>
    </location>
</feature>
<feature type="compositionally biased region" description="Acidic residues" evidence="2">
    <location>
        <begin position="471"/>
        <end position="507"/>
    </location>
</feature>
<dbReference type="NCBIfam" id="TIGR03505">
    <property type="entry name" value="FimV_core"/>
    <property type="match status" value="1"/>
</dbReference>
<feature type="coiled-coil region" evidence="1">
    <location>
        <begin position="147"/>
        <end position="206"/>
    </location>
</feature>
<keyword evidence="3" id="KW-0472">Membrane</keyword>
<feature type="compositionally biased region" description="Acidic residues" evidence="2">
    <location>
        <begin position="517"/>
        <end position="553"/>
    </location>
</feature>
<evidence type="ECO:0008006" key="6">
    <source>
        <dbReference type="Google" id="ProtNLM"/>
    </source>
</evidence>
<feature type="region of interest" description="Disordered" evidence="2">
    <location>
        <begin position="352"/>
        <end position="439"/>
    </location>
</feature>
<dbReference type="RefSeq" id="WP_277948907.1">
    <property type="nucleotide sequence ID" value="NZ_NKHF01000011.1"/>
</dbReference>
<feature type="transmembrane region" description="Helical" evidence="3">
    <location>
        <begin position="258"/>
        <end position="279"/>
    </location>
</feature>
<keyword evidence="3" id="KW-0812">Transmembrane</keyword>
<dbReference type="EMBL" id="NKHF01000011">
    <property type="protein sequence ID" value="PCK33201.1"/>
    <property type="molecule type" value="Genomic_DNA"/>
</dbReference>
<protein>
    <recommendedName>
        <fullName evidence="6">Pilus assembly protein FimV</fullName>
    </recommendedName>
</protein>
<evidence type="ECO:0000256" key="3">
    <source>
        <dbReference type="SAM" id="Phobius"/>
    </source>
</evidence>
<sequence length="553" mass="60756">MRGLAFLSIFVFALIATPVYTQEGVVLKGPKGVDYGAQGRSIGPIRPTDTLWRIAQKVRPDDSVTIYQVMKALYDKNPNSFLDKNLNHMRDGAYLRIPTLNEIRSVNPELAKQKSDQDDKLWEMKRKGLLNPSAIDEAEKKVTQARKVDVEEAKADLTNQLRSLKMEQDMRLMDLQKEFKSSVRNVEEILSENNKLKQQLGAISSELQTVRTQLGKDSEIQQQLKAVIDLQNEMIEQQAAQAKVEESSDLGAFFSSPAGIALLATLPALLAIAGVVMFLRRKNKTQQKGADDDEFLPEAPTMAAGAATAGAAAAATAFEPEPDPLDIGMGDEEDSLGASVQLDDDILPEDDEITFDSLDDDFEEGSDSLDQDELDSLLNEDISFDDEHDEDFMQQSFDEADDGDEVSLDVDDSNDILSDSDLDDLFNEPQDEEIDVSDDALAALSEELADEQSDTATSDDDIDSILDGALDEEPEFSGDIENESVVDVDDIDALLDASQDTDEEPLPDFEAQSAALADDDIDALLDEAQDDELPELEEESDALEGDDIDALLD</sequence>
<feature type="compositionally biased region" description="Acidic residues" evidence="2">
    <location>
        <begin position="352"/>
        <end position="375"/>
    </location>
</feature>
<keyword evidence="3" id="KW-1133">Transmembrane helix</keyword>
<evidence type="ECO:0000313" key="5">
    <source>
        <dbReference type="Proteomes" id="UP000228621"/>
    </source>
</evidence>
<evidence type="ECO:0000256" key="1">
    <source>
        <dbReference type="SAM" id="Coils"/>
    </source>
</evidence>
<name>A0A2A5JV80_PSEO7</name>
<feature type="compositionally biased region" description="Acidic residues" evidence="2">
    <location>
        <begin position="382"/>
        <end position="438"/>
    </location>
</feature>
<gene>
    <name evidence="4" type="ORF">CEX98_02955</name>
</gene>
<accession>A0A2A5JV80</accession>
<evidence type="ECO:0000256" key="2">
    <source>
        <dbReference type="SAM" id="MobiDB-lite"/>
    </source>
</evidence>